<dbReference type="AlphaFoldDB" id="A0A4Q9MQL8"/>
<dbReference type="OMA" id="VNINCLP"/>
<accession>A0A4Q9MQL8</accession>
<keyword evidence="6" id="KW-0732">Signal</keyword>
<evidence type="ECO:0000256" key="2">
    <source>
        <dbReference type="ARBA" id="ARBA00010446"/>
    </source>
</evidence>
<protein>
    <recommendedName>
        <fullName evidence="6">Hydrophobin</fullName>
    </recommendedName>
</protein>
<comment type="subcellular location">
    <subcellularLocation>
        <location evidence="1 6">Secreted</location>
        <location evidence="1 6">Cell wall</location>
    </subcellularLocation>
</comment>
<dbReference type="SMART" id="SM00075">
    <property type="entry name" value="HYDRO"/>
    <property type="match status" value="1"/>
</dbReference>
<evidence type="ECO:0000313" key="10">
    <source>
        <dbReference type="Proteomes" id="UP000292082"/>
    </source>
</evidence>
<keyword evidence="5 6" id="KW-1015">Disulfide bond</keyword>
<feature type="region of interest" description="Disordered" evidence="7">
    <location>
        <begin position="1"/>
        <end position="26"/>
    </location>
</feature>
<proteinExistence type="inferred from homology"/>
<dbReference type="Pfam" id="PF01185">
    <property type="entry name" value="Hydrophobin"/>
    <property type="match status" value="1"/>
</dbReference>
<reference evidence="8 10" key="1">
    <citation type="submission" date="2019-01" db="EMBL/GenBank/DDBJ databases">
        <title>Draft genome sequences of three monokaryotic isolates of the white-rot basidiomycete fungus Dichomitus squalens.</title>
        <authorList>
            <consortium name="DOE Joint Genome Institute"/>
            <person name="Lopez S.C."/>
            <person name="Andreopoulos B."/>
            <person name="Pangilinan J."/>
            <person name="Lipzen A."/>
            <person name="Riley R."/>
            <person name="Ahrendt S."/>
            <person name="Ng V."/>
            <person name="Barry K."/>
            <person name="Daum C."/>
            <person name="Grigoriev I.V."/>
            <person name="Hilden K.S."/>
            <person name="Makela M.R."/>
            <person name="de Vries R.P."/>
        </authorList>
    </citation>
    <scope>NUCLEOTIDE SEQUENCE [LARGE SCALE GENOMIC DNA]</scope>
    <source>
        <strain evidence="9 10">CBS 464.89</strain>
        <strain evidence="8">OM18370.1</strain>
    </source>
</reference>
<evidence type="ECO:0000256" key="5">
    <source>
        <dbReference type="ARBA" id="ARBA00023157"/>
    </source>
</evidence>
<evidence type="ECO:0000313" key="8">
    <source>
        <dbReference type="EMBL" id="TBU30084.1"/>
    </source>
</evidence>
<dbReference type="STRING" id="114155.A0A4Q9MQL8"/>
<evidence type="ECO:0000313" key="9">
    <source>
        <dbReference type="EMBL" id="TBU61489.1"/>
    </source>
</evidence>
<evidence type="ECO:0000256" key="4">
    <source>
        <dbReference type="ARBA" id="ARBA00022525"/>
    </source>
</evidence>
<evidence type="ECO:0000256" key="3">
    <source>
        <dbReference type="ARBA" id="ARBA00022512"/>
    </source>
</evidence>
<dbReference type="Proteomes" id="UP000292082">
    <property type="component" value="Unassembled WGS sequence"/>
</dbReference>
<dbReference type="OrthoDB" id="4225815at2759"/>
<sequence>MPGGNPPPPTQTITVTQTASGPEPTSSCSTGAIQCCESMTKARYPTATKILGLLGIVVEGLDVLVGLTCSAIEVIGVGGGACSSNVVCCQDNSHNSLISIGCLPIIL</sequence>
<keyword evidence="10" id="KW-1185">Reference proteome</keyword>
<dbReference type="EMBL" id="ML143408">
    <property type="protein sequence ID" value="TBU30084.1"/>
    <property type="molecule type" value="Genomic_DNA"/>
</dbReference>
<evidence type="ECO:0000256" key="1">
    <source>
        <dbReference type="ARBA" id="ARBA00004191"/>
    </source>
</evidence>
<dbReference type="EMBL" id="ML145098">
    <property type="protein sequence ID" value="TBU61489.1"/>
    <property type="molecule type" value="Genomic_DNA"/>
</dbReference>
<keyword evidence="4 6" id="KW-0964">Secreted</keyword>
<evidence type="ECO:0000256" key="7">
    <source>
        <dbReference type="SAM" id="MobiDB-lite"/>
    </source>
</evidence>
<evidence type="ECO:0000256" key="6">
    <source>
        <dbReference type="RuleBase" id="RU365009"/>
    </source>
</evidence>
<gene>
    <name evidence="9" type="ORF">BD310DRAFT_812987</name>
    <name evidence="8" type="ORF">BD311DRAFT_777068</name>
</gene>
<dbReference type="GO" id="GO:0005199">
    <property type="term" value="F:structural constituent of cell wall"/>
    <property type="evidence" value="ECO:0007669"/>
    <property type="project" value="InterPro"/>
</dbReference>
<organism evidence="8">
    <name type="scientific">Dichomitus squalens</name>
    <dbReference type="NCBI Taxonomy" id="114155"/>
    <lineage>
        <taxon>Eukaryota</taxon>
        <taxon>Fungi</taxon>
        <taxon>Dikarya</taxon>
        <taxon>Basidiomycota</taxon>
        <taxon>Agaricomycotina</taxon>
        <taxon>Agaricomycetes</taxon>
        <taxon>Polyporales</taxon>
        <taxon>Polyporaceae</taxon>
        <taxon>Dichomitus</taxon>
    </lineage>
</organism>
<name>A0A4Q9MQL8_9APHY</name>
<keyword evidence="3 6" id="KW-0134">Cell wall</keyword>
<dbReference type="CDD" id="cd23507">
    <property type="entry name" value="hydrophobin_I"/>
    <property type="match status" value="1"/>
</dbReference>
<dbReference type="Proteomes" id="UP000292957">
    <property type="component" value="Unassembled WGS sequence"/>
</dbReference>
<dbReference type="InterPro" id="IPR001338">
    <property type="entry name" value="Class_I_Hydrophobin"/>
</dbReference>
<feature type="compositionally biased region" description="Pro residues" evidence="7">
    <location>
        <begin position="1"/>
        <end position="10"/>
    </location>
</feature>
<comment type="similarity">
    <text evidence="2 6">Belongs to the fungal hydrophobin family.</text>
</comment>
<dbReference type="GO" id="GO:0009277">
    <property type="term" value="C:fungal-type cell wall"/>
    <property type="evidence" value="ECO:0007669"/>
    <property type="project" value="InterPro"/>
</dbReference>